<evidence type="ECO:0000313" key="1">
    <source>
        <dbReference type="EMBL" id="KOF95732.1"/>
    </source>
</evidence>
<organism evidence="1">
    <name type="scientific">Octopus bimaculoides</name>
    <name type="common">California two-spotted octopus</name>
    <dbReference type="NCBI Taxonomy" id="37653"/>
    <lineage>
        <taxon>Eukaryota</taxon>
        <taxon>Metazoa</taxon>
        <taxon>Spiralia</taxon>
        <taxon>Lophotrochozoa</taxon>
        <taxon>Mollusca</taxon>
        <taxon>Cephalopoda</taxon>
        <taxon>Coleoidea</taxon>
        <taxon>Octopodiformes</taxon>
        <taxon>Octopoda</taxon>
        <taxon>Incirrata</taxon>
        <taxon>Octopodidae</taxon>
        <taxon>Octopus</taxon>
    </lineage>
</organism>
<sequence>MYIKSMTFPSVAETITSISMETIYLKQKSNSRKLNLNKLTGKYSFNSIHSYCFR</sequence>
<reference evidence="1" key="1">
    <citation type="submission" date="2015-07" db="EMBL/GenBank/DDBJ databases">
        <title>MeaNS - Measles Nucleotide Surveillance Program.</title>
        <authorList>
            <person name="Tran T."/>
            <person name="Druce J."/>
        </authorList>
    </citation>
    <scope>NUCLEOTIDE SEQUENCE</scope>
    <source>
        <strain evidence="1">UCB-OBI-ISO-001</strain>
        <tissue evidence="1">Gonad</tissue>
    </source>
</reference>
<dbReference type="EMBL" id="KQ416694">
    <property type="protein sequence ID" value="KOF95732.1"/>
    <property type="molecule type" value="Genomic_DNA"/>
</dbReference>
<protein>
    <submittedName>
        <fullName evidence="1">Uncharacterized protein</fullName>
    </submittedName>
</protein>
<gene>
    <name evidence="1" type="ORF">OCBIM_22037415mg</name>
</gene>
<name>A0A0L8I2K5_OCTBM</name>
<accession>A0A0L8I2K5</accession>
<proteinExistence type="predicted"/>
<dbReference type="AlphaFoldDB" id="A0A0L8I2K5"/>